<dbReference type="PROSITE" id="PS50404">
    <property type="entry name" value="GST_NTER"/>
    <property type="match status" value="1"/>
</dbReference>
<dbReference type="SFLD" id="SFLDS00019">
    <property type="entry name" value="Glutathione_Transferase_(cytos"/>
    <property type="match status" value="1"/>
</dbReference>
<dbReference type="InterPro" id="IPR036282">
    <property type="entry name" value="Glutathione-S-Trfase_C_sf"/>
</dbReference>
<dbReference type="InterPro" id="IPR004046">
    <property type="entry name" value="GST_C"/>
</dbReference>
<dbReference type="EMBL" id="BGPR01010280">
    <property type="protein sequence ID" value="GBN45280.1"/>
    <property type="molecule type" value="Genomic_DNA"/>
</dbReference>
<dbReference type="SUPFAM" id="SSF52833">
    <property type="entry name" value="Thioredoxin-like"/>
    <property type="match status" value="1"/>
</dbReference>
<gene>
    <name evidence="4" type="primary">GDAP1</name>
    <name evidence="4" type="ORF">AVEN_167514_1</name>
</gene>
<dbReference type="GO" id="GO:0000266">
    <property type="term" value="P:mitochondrial fission"/>
    <property type="evidence" value="ECO:0007669"/>
    <property type="project" value="TreeGrafter"/>
</dbReference>
<dbReference type="Pfam" id="PF00043">
    <property type="entry name" value="GST_C"/>
    <property type="match status" value="1"/>
</dbReference>
<keyword evidence="2" id="KW-0812">Transmembrane</keyword>
<dbReference type="InterPro" id="IPR004045">
    <property type="entry name" value="Glutathione_S-Trfase_N"/>
</dbReference>
<name>A0A4Y2P470_ARAVE</name>
<feature type="domain" description="GST N-terminal" evidence="3">
    <location>
        <begin position="20"/>
        <end position="101"/>
    </location>
</feature>
<comment type="similarity">
    <text evidence="1">Belongs to the GST superfamily.</text>
</comment>
<evidence type="ECO:0000256" key="1">
    <source>
        <dbReference type="ARBA" id="ARBA00007409"/>
    </source>
</evidence>
<dbReference type="GO" id="GO:0005741">
    <property type="term" value="C:mitochondrial outer membrane"/>
    <property type="evidence" value="ECO:0007669"/>
    <property type="project" value="TreeGrafter"/>
</dbReference>
<keyword evidence="2" id="KW-1133">Transmembrane helix</keyword>
<dbReference type="OrthoDB" id="249703at2759"/>
<evidence type="ECO:0000313" key="4">
    <source>
        <dbReference type="EMBL" id="GBN45280.1"/>
    </source>
</evidence>
<dbReference type="AlphaFoldDB" id="A0A4Y2P470"/>
<dbReference type="GO" id="GO:0006626">
    <property type="term" value="P:protein targeting to mitochondrion"/>
    <property type="evidence" value="ECO:0007669"/>
    <property type="project" value="TreeGrafter"/>
</dbReference>
<dbReference type="SUPFAM" id="SSF47616">
    <property type="entry name" value="GST C-terminal domain-like"/>
    <property type="match status" value="1"/>
</dbReference>
<dbReference type="GO" id="GO:0008053">
    <property type="term" value="P:mitochondrial fusion"/>
    <property type="evidence" value="ECO:0007669"/>
    <property type="project" value="TreeGrafter"/>
</dbReference>
<accession>A0A4Y2P470</accession>
<dbReference type="Gene3D" id="3.40.30.10">
    <property type="entry name" value="Glutaredoxin"/>
    <property type="match status" value="1"/>
</dbReference>
<comment type="caution">
    <text evidence="4">The sequence shown here is derived from an EMBL/GenBank/DDBJ whole genome shotgun (WGS) entry which is preliminary data.</text>
</comment>
<dbReference type="InterPro" id="IPR040079">
    <property type="entry name" value="Glutathione_S-Trfase"/>
</dbReference>
<keyword evidence="2" id="KW-0472">Membrane</keyword>
<dbReference type="Pfam" id="PF13409">
    <property type="entry name" value="GST_N_2"/>
    <property type="match status" value="1"/>
</dbReference>
<dbReference type="InterPro" id="IPR036249">
    <property type="entry name" value="Thioredoxin-like_sf"/>
</dbReference>
<organism evidence="4 5">
    <name type="scientific">Araneus ventricosus</name>
    <name type="common">Orbweaver spider</name>
    <name type="synonym">Epeira ventricosa</name>
    <dbReference type="NCBI Taxonomy" id="182803"/>
    <lineage>
        <taxon>Eukaryota</taxon>
        <taxon>Metazoa</taxon>
        <taxon>Ecdysozoa</taxon>
        <taxon>Arthropoda</taxon>
        <taxon>Chelicerata</taxon>
        <taxon>Arachnida</taxon>
        <taxon>Araneae</taxon>
        <taxon>Araneomorphae</taxon>
        <taxon>Entelegynae</taxon>
        <taxon>Araneoidea</taxon>
        <taxon>Araneidae</taxon>
        <taxon>Araneus</taxon>
    </lineage>
</organism>
<proteinExistence type="inferred from homology"/>
<evidence type="ECO:0000256" key="2">
    <source>
        <dbReference type="SAM" id="Phobius"/>
    </source>
</evidence>
<dbReference type="SFLD" id="SFLDG00358">
    <property type="entry name" value="Main_(cytGST)"/>
    <property type="match status" value="1"/>
</dbReference>
<protein>
    <submittedName>
        <fullName evidence="4">Ganglioside-induced differentiation-associated protein 1</fullName>
    </submittedName>
</protein>
<reference evidence="4 5" key="1">
    <citation type="journal article" date="2019" name="Sci. Rep.">
        <title>Orb-weaving spider Araneus ventricosus genome elucidates the spidroin gene catalogue.</title>
        <authorList>
            <person name="Kono N."/>
            <person name="Nakamura H."/>
            <person name="Ohtoshi R."/>
            <person name="Moran D.A.P."/>
            <person name="Shinohara A."/>
            <person name="Yoshida Y."/>
            <person name="Fujiwara M."/>
            <person name="Mori M."/>
            <person name="Tomita M."/>
            <person name="Arakawa K."/>
        </authorList>
    </citation>
    <scope>NUCLEOTIDE SEQUENCE [LARGE SCALE GENOMIC DNA]</scope>
</reference>
<evidence type="ECO:0000313" key="5">
    <source>
        <dbReference type="Proteomes" id="UP000499080"/>
    </source>
</evidence>
<dbReference type="PANTHER" id="PTHR44188">
    <property type="entry name" value="GDAP1, ISOFORM A"/>
    <property type="match status" value="1"/>
</dbReference>
<sequence length="329" mass="37539">MAGLQTTVSSDVKKANENGNGLILYQNYQSYFCLKVVFALHEKKLKFKSHIVDLFRGEQFEPWFLKLNPKCEVPVLKDGVKIIPDSRRIIDYIEDNFSNGDVPRLIPEKGSPEYQNMERMRDLLDNVPIQLVTYGCIFNPSLTGKMKLTPQEIKIRQGVFTAHENILTDLCEKNKEFKDYYLVKKNNLARLTALITDENEVGKGILDVEYALNEVEKALVSHEGDKKKWWLCSEKFTIADISLCILLTRLQILGLADKFFKDSNLPHVQDYFKRAQQRDSFKKTMNQGDGIVNKFSSLDTKEQVFVTVGSVAIVLAAAGIATFLISRNK</sequence>
<dbReference type="Gene3D" id="1.20.1050.10">
    <property type="match status" value="1"/>
</dbReference>
<evidence type="ECO:0000259" key="3">
    <source>
        <dbReference type="PROSITE" id="PS50404"/>
    </source>
</evidence>
<feature type="transmembrane region" description="Helical" evidence="2">
    <location>
        <begin position="304"/>
        <end position="325"/>
    </location>
</feature>
<dbReference type="Proteomes" id="UP000499080">
    <property type="component" value="Unassembled WGS sequence"/>
</dbReference>
<keyword evidence="5" id="KW-1185">Reference proteome</keyword>
<dbReference type="CDD" id="cd00570">
    <property type="entry name" value="GST_N_family"/>
    <property type="match status" value="1"/>
</dbReference>
<dbReference type="PANTHER" id="PTHR44188:SF1">
    <property type="entry name" value="GDAP1, ISOFORM A"/>
    <property type="match status" value="1"/>
</dbReference>